<keyword evidence="2" id="KW-1185">Reference proteome</keyword>
<keyword evidence="1" id="KW-0378">Hydrolase</keyword>
<protein>
    <submittedName>
        <fullName evidence="1">Helicase SRCAP</fullName>
    </submittedName>
</protein>
<proteinExistence type="predicted"/>
<name>A0A0B0NJX0_GOSAR</name>
<evidence type="ECO:0000313" key="2">
    <source>
        <dbReference type="Proteomes" id="UP000032142"/>
    </source>
</evidence>
<accession>A0A0B0NJX0</accession>
<dbReference type="Proteomes" id="UP000032142">
    <property type="component" value="Unassembled WGS sequence"/>
</dbReference>
<gene>
    <name evidence="1" type="ORF">F383_19073</name>
</gene>
<keyword evidence="1" id="KW-0347">Helicase</keyword>
<reference evidence="2" key="1">
    <citation type="submission" date="2014-09" db="EMBL/GenBank/DDBJ databases">
        <authorList>
            <person name="Mudge J."/>
            <person name="Ramaraj T."/>
            <person name="Lindquist I.E."/>
            <person name="Bharti A.K."/>
            <person name="Sundararajan A."/>
            <person name="Cameron C.T."/>
            <person name="Woodward J.E."/>
            <person name="May G.D."/>
            <person name="Brubaker C."/>
            <person name="Broadhvest J."/>
            <person name="Wilkins T.A."/>
        </authorList>
    </citation>
    <scope>NUCLEOTIDE SEQUENCE</scope>
    <source>
        <strain evidence="2">cv. AKA8401</strain>
    </source>
</reference>
<dbReference type="AlphaFoldDB" id="A0A0B0NJX0"/>
<organism evidence="1 2">
    <name type="scientific">Gossypium arboreum</name>
    <name type="common">Tree cotton</name>
    <name type="synonym">Gossypium nanking</name>
    <dbReference type="NCBI Taxonomy" id="29729"/>
    <lineage>
        <taxon>Eukaryota</taxon>
        <taxon>Viridiplantae</taxon>
        <taxon>Streptophyta</taxon>
        <taxon>Embryophyta</taxon>
        <taxon>Tracheophyta</taxon>
        <taxon>Spermatophyta</taxon>
        <taxon>Magnoliopsida</taxon>
        <taxon>eudicotyledons</taxon>
        <taxon>Gunneridae</taxon>
        <taxon>Pentapetalae</taxon>
        <taxon>rosids</taxon>
        <taxon>malvids</taxon>
        <taxon>Malvales</taxon>
        <taxon>Malvaceae</taxon>
        <taxon>Malvoideae</taxon>
        <taxon>Gossypium</taxon>
    </lineage>
</organism>
<keyword evidence="1" id="KW-0067">ATP-binding</keyword>
<dbReference type="EMBL" id="KN397081">
    <property type="protein sequence ID" value="KHG12119.1"/>
    <property type="molecule type" value="Genomic_DNA"/>
</dbReference>
<evidence type="ECO:0000313" key="1">
    <source>
        <dbReference type="EMBL" id="KHG12119.1"/>
    </source>
</evidence>
<sequence>MIISFSQHDYILSYLYHKLKITRGTIWNTKGYPISLTQEVKLLMPCPRHGLILAHMSRPMPCPRHGPTLALILIPMPCPRHCLTLALVSIPIPCPRHGLILALIMWPMPCPRHGLTLAHISTLMPCPRHALTLAFIMWPMPCPRHGLTLAHISTKCCGKDIQSISKVQPGVYHIKFHHALLIRVFNHIIQNQSFNT</sequence>
<dbReference type="GO" id="GO:0004386">
    <property type="term" value="F:helicase activity"/>
    <property type="evidence" value="ECO:0007669"/>
    <property type="project" value="UniProtKB-KW"/>
</dbReference>
<keyword evidence="1" id="KW-0547">Nucleotide-binding</keyword>